<protein>
    <submittedName>
        <fullName evidence="2">Uncharacterized protein</fullName>
    </submittedName>
</protein>
<feature type="transmembrane region" description="Helical" evidence="1">
    <location>
        <begin position="208"/>
        <end position="227"/>
    </location>
</feature>
<reference evidence="3" key="1">
    <citation type="submission" date="2016-10" db="EMBL/GenBank/DDBJ databases">
        <authorList>
            <person name="Varghese N."/>
            <person name="Submissions S."/>
        </authorList>
    </citation>
    <scope>NUCLEOTIDE SEQUENCE [LARGE SCALE GENOMIC DNA]</scope>
    <source>
        <strain evidence="3">CGMCC 1.8911</strain>
    </source>
</reference>
<dbReference type="OrthoDB" id="2417456at2"/>
<dbReference type="AlphaFoldDB" id="A0A1G9CPB2"/>
<organism evidence="2 3">
    <name type="scientific">Jeotgalicoccus aerolatus</name>
    <dbReference type="NCBI Taxonomy" id="709510"/>
    <lineage>
        <taxon>Bacteria</taxon>
        <taxon>Bacillati</taxon>
        <taxon>Bacillota</taxon>
        <taxon>Bacilli</taxon>
        <taxon>Bacillales</taxon>
        <taxon>Staphylococcaceae</taxon>
        <taxon>Jeotgalicoccus</taxon>
    </lineage>
</organism>
<keyword evidence="1" id="KW-1133">Transmembrane helix</keyword>
<feature type="transmembrane region" description="Helical" evidence="1">
    <location>
        <begin position="113"/>
        <end position="133"/>
    </location>
</feature>
<feature type="transmembrane region" description="Helical" evidence="1">
    <location>
        <begin position="239"/>
        <end position="257"/>
    </location>
</feature>
<evidence type="ECO:0000256" key="1">
    <source>
        <dbReference type="SAM" id="Phobius"/>
    </source>
</evidence>
<feature type="transmembrane region" description="Helical" evidence="1">
    <location>
        <begin position="84"/>
        <end position="107"/>
    </location>
</feature>
<gene>
    <name evidence="2" type="ORF">SAMN05216187_11016</name>
</gene>
<accession>A0A1G9CPB2</accession>
<feature type="transmembrane region" description="Helical" evidence="1">
    <location>
        <begin position="145"/>
        <end position="165"/>
    </location>
</feature>
<dbReference type="Proteomes" id="UP000242700">
    <property type="component" value="Unassembled WGS sequence"/>
</dbReference>
<evidence type="ECO:0000313" key="2">
    <source>
        <dbReference type="EMBL" id="SDK53543.1"/>
    </source>
</evidence>
<sequence length="266" mass="30298">MTDYKKEYESIFSGLSDDDQLAFNSLNQEFDKHFVIKDAKYEKLYIMAVSMVDSGKNYVEYYNAKTKDVARVASKDLPKHRNKYWSDAAILGVYFAVLFSVTIFILGEIVISFVLPLVIILILLMVPFMNTGIKHQTSRRGNNQMLSGLIFIILFVSANLLILFMNSEFLSALKITALDASFAESLLYVLFIIVTAASVYFIFSSESWASKLIFIVLLIYSAGRLLYPFDILNGLSEFIVQYFMFIGLILIIIGQYIRSKQANKES</sequence>
<dbReference type="EMBL" id="FNFI01000010">
    <property type="protein sequence ID" value="SDK53543.1"/>
    <property type="molecule type" value="Genomic_DNA"/>
</dbReference>
<name>A0A1G9CPB2_9STAP</name>
<dbReference type="STRING" id="586411.SAMN05216187_11016"/>
<keyword evidence="1" id="KW-0812">Transmembrane</keyword>
<proteinExistence type="predicted"/>
<feature type="transmembrane region" description="Helical" evidence="1">
    <location>
        <begin position="185"/>
        <end position="203"/>
    </location>
</feature>
<keyword evidence="1" id="KW-0472">Membrane</keyword>
<dbReference type="RefSeq" id="WP_092598910.1">
    <property type="nucleotide sequence ID" value="NZ_FNFI01000010.1"/>
</dbReference>
<evidence type="ECO:0000313" key="3">
    <source>
        <dbReference type="Proteomes" id="UP000242700"/>
    </source>
</evidence>